<dbReference type="NCBIfam" id="NF033532">
    <property type="entry name" value="lone7para_assoc"/>
    <property type="match status" value="1"/>
</dbReference>
<gene>
    <name evidence="1" type="ORF">AOZ06_28745</name>
</gene>
<protein>
    <recommendedName>
        <fullName evidence="3">SseB protein N-terminal domain-containing protein</fullName>
    </recommendedName>
</protein>
<dbReference type="AlphaFoldDB" id="A0A0N9I6G9"/>
<dbReference type="STRING" id="860235.AOZ06_28745"/>
<sequence length="186" mass="19563">MTEDDTLGNLLLLIDPAWAPDEGSDETPVESMIGAWLVNPDGTCGWFQPNPVYRPANPNSPLDPVDAVLGMIAREETGAAGLLPAVLADMTFGVALDEEGTAIVQLAPDGMPSVLVTTSYGHRDRVEAAGWRNTTLAELAAALPSQGVDVLLNPGASTSMRLLADAVREAAEWKPDQPESDTGATR</sequence>
<dbReference type="Proteomes" id="UP000063699">
    <property type="component" value="Chromosome"/>
</dbReference>
<evidence type="ECO:0000313" key="1">
    <source>
        <dbReference type="EMBL" id="ALG10352.1"/>
    </source>
</evidence>
<evidence type="ECO:0000313" key="2">
    <source>
        <dbReference type="Proteomes" id="UP000063699"/>
    </source>
</evidence>
<reference evidence="1 2" key="1">
    <citation type="submission" date="2015-07" db="EMBL/GenBank/DDBJ databases">
        <title>Genome sequencing of Kibdelosporangium phytohabitans.</title>
        <authorList>
            <person name="Qin S."/>
            <person name="Xing K."/>
        </authorList>
    </citation>
    <scope>NUCLEOTIDE SEQUENCE [LARGE SCALE GENOMIC DNA]</scope>
    <source>
        <strain evidence="1 2">KLBMP1111</strain>
    </source>
</reference>
<dbReference type="RefSeq" id="WP_054292255.1">
    <property type="nucleotide sequence ID" value="NZ_CP012752.1"/>
</dbReference>
<dbReference type="InterPro" id="IPR047659">
    <property type="entry name" value="T7SS_assoc"/>
</dbReference>
<name>A0A0N9I6G9_9PSEU</name>
<dbReference type="KEGG" id="kphy:AOZ06_28745"/>
<accession>A0A0N9I6G9</accession>
<dbReference type="EMBL" id="CP012752">
    <property type="protein sequence ID" value="ALG10352.1"/>
    <property type="molecule type" value="Genomic_DNA"/>
</dbReference>
<organism evidence="1 2">
    <name type="scientific">Kibdelosporangium phytohabitans</name>
    <dbReference type="NCBI Taxonomy" id="860235"/>
    <lineage>
        <taxon>Bacteria</taxon>
        <taxon>Bacillati</taxon>
        <taxon>Actinomycetota</taxon>
        <taxon>Actinomycetes</taxon>
        <taxon>Pseudonocardiales</taxon>
        <taxon>Pseudonocardiaceae</taxon>
        <taxon>Kibdelosporangium</taxon>
    </lineage>
</organism>
<dbReference type="OrthoDB" id="3373807at2"/>
<keyword evidence="2" id="KW-1185">Reference proteome</keyword>
<proteinExistence type="predicted"/>
<evidence type="ECO:0008006" key="3">
    <source>
        <dbReference type="Google" id="ProtNLM"/>
    </source>
</evidence>